<comment type="caution">
    <text evidence="2">The sequence shown here is derived from an EMBL/GenBank/DDBJ whole genome shotgun (WGS) entry which is preliminary data.</text>
</comment>
<dbReference type="AlphaFoldDB" id="A0A5R8LKJ2"/>
<evidence type="ECO:0000313" key="2">
    <source>
        <dbReference type="EMBL" id="TLF37741.1"/>
    </source>
</evidence>
<dbReference type="InterPro" id="IPR027417">
    <property type="entry name" value="P-loop_NTPase"/>
</dbReference>
<evidence type="ECO:0000313" key="3">
    <source>
        <dbReference type="Proteomes" id="UP000309885"/>
    </source>
</evidence>
<name>A0A5R8LKJ2_LACZE</name>
<dbReference type="Pfam" id="PF13558">
    <property type="entry name" value="SbcC_Walker_B"/>
    <property type="match status" value="1"/>
</dbReference>
<proteinExistence type="predicted"/>
<reference evidence="2 3" key="1">
    <citation type="submission" date="2019-05" db="EMBL/GenBank/DDBJ databases">
        <title>Genome-based reclassification of Lactobacillus casei as Lactobacillus casei subsp. casei. subsp.nov., description of Lactobacillus casei subsp. zeae subsp. nov., and emended description of Lactobacillus casei.</title>
        <authorList>
            <person name="Huang C.-H."/>
        </authorList>
    </citation>
    <scope>NUCLEOTIDE SEQUENCE [LARGE SCALE GENOMIC DNA]</scope>
    <source>
        <strain evidence="2 3">CRBIP24.44</strain>
    </source>
</reference>
<dbReference type="Proteomes" id="UP000309885">
    <property type="component" value="Unassembled WGS sequence"/>
</dbReference>
<keyword evidence="1" id="KW-0175">Coiled coil</keyword>
<protein>
    <submittedName>
        <fullName evidence="2">Chromosome partitioning protein ParA</fullName>
    </submittedName>
</protein>
<feature type="coiled-coil region" evidence="1">
    <location>
        <begin position="308"/>
        <end position="404"/>
    </location>
</feature>
<dbReference type="EMBL" id="VBWO01000013">
    <property type="protein sequence ID" value="TLF37741.1"/>
    <property type="molecule type" value="Genomic_DNA"/>
</dbReference>
<sequence>MLTQQLVPVSYHLRNFNKYAKLDMQAAENGNLTLIGENAVGKTTLANCFFPMLIDGAITTPSFNPAKNTEKVSQSASVRNSSRDTRTFESMLLGWGPGAMKVRTGYSYVLMRSDQRQVILGLGAKRVEDDPRKPTWWFIVIAPNPTDALELHTTDAEGKSLDKNQFKAANAAMGDQLHVFDRPEDYREFAATRIYGFSDGKVLGRLANAYRLLASPTLTSGNEKFAPILAALKDAQEGIDDMVIRRVADSQRQVNTYRGLLKRISEGQRRLKQMKSRIFWHNLNHLQEILLTPYSQRFAHNATSQEKLTHTQQEVQAYSAQLADLKQAVTEITEQVEQLRNEKAEQDQLIKRRAQYEQQIKTSQAELDRYRETQEKVAALQQQLATLAIKHERIKQQLADHKQTNLSPIRVKLLALTSTLNNFSQVMQADDWQDIEAELGHYIHQVSAAKVQYDGIEETINRLSADVGITKQMQAKMGSAIDTRVQGFGSGRVHDGLQEDNRTIHEAGAAQMNTQYQPLRDQQSVILKKQPDLTVILKDPTILSQLKDLRKQLKPLVQTLLRMQSLLTANESEQKAQQSNLNTWLDFFDPDFDADELAQTIARLKAEQAALKIDPELPKRLGAAVTKQRKLTQQLQSVETEIATRQGVINTLTGTIKADTAQLAKEAADAAGKLKTLRPYFPEDVHLTTIDELLAFATSNRAKIRGSSYSDISAQIGNLIHRHDGHGEDQNALDALFADRGFPAEASAMRQQRSVADNGLTVVAFDVNKALKLLDDDHTAVEKALAEEQSGNDMAYTTFVQAATAAISAQYNVITTYNQILAAGAGHQHIKLKVRLTPIKGIAPEAIEEACDPQRQQRPHLEALVKQRLDQLANNTEVSNDDEAFFAAARELLDTREWSDFEVLIRRRQSGENDFEVVDDKFVQSGGSGAEKAQAMVLPLLLVPKMVLQRSNRADAPHLVMFDEFADKLDPETAKSFAKTIVNFGFSFIATMPSGAQNKLLADGVDNIVWDVMASPQQGDGRFHLNRVQQNFIWKKDIDNDSITG</sequence>
<accession>A0A5R8LKJ2</accession>
<gene>
    <name evidence="2" type="ORF">FEI15_12220</name>
</gene>
<dbReference type="SUPFAM" id="SSF52540">
    <property type="entry name" value="P-loop containing nucleoside triphosphate hydrolases"/>
    <property type="match status" value="1"/>
</dbReference>
<evidence type="ECO:0000256" key="1">
    <source>
        <dbReference type="SAM" id="Coils"/>
    </source>
</evidence>
<organism evidence="2 3">
    <name type="scientific">Lacticaseibacillus zeae</name>
    <name type="common">Lactobacillus zeae</name>
    <dbReference type="NCBI Taxonomy" id="57037"/>
    <lineage>
        <taxon>Bacteria</taxon>
        <taxon>Bacillati</taxon>
        <taxon>Bacillota</taxon>
        <taxon>Bacilli</taxon>
        <taxon>Lactobacillales</taxon>
        <taxon>Lactobacillaceae</taxon>
        <taxon>Lacticaseibacillus</taxon>
    </lineage>
</organism>